<accession>A0AAJ5NCA6</accession>
<proteinExistence type="predicted"/>
<keyword evidence="2" id="KW-1185">Reference proteome</keyword>
<protein>
    <recommendedName>
        <fullName evidence="3">Rhodanese-related sulfurtransferase</fullName>
    </recommendedName>
</protein>
<evidence type="ECO:0000313" key="1">
    <source>
        <dbReference type="EMBL" id="VBB12288.1"/>
    </source>
</evidence>
<dbReference type="Pfam" id="PF15580">
    <property type="entry name" value="Imm53"/>
    <property type="match status" value="1"/>
</dbReference>
<reference evidence="1 2" key="1">
    <citation type="submission" date="2017-11" db="EMBL/GenBank/DDBJ databases">
        <authorList>
            <person name="Seth-Smith MB H."/>
        </authorList>
    </citation>
    <scope>NUCLEOTIDE SEQUENCE [LARGE SCALE GENOMIC DNA]</scope>
    <source>
        <strain evidence="1">E</strain>
    </source>
</reference>
<evidence type="ECO:0008006" key="3">
    <source>
        <dbReference type="Google" id="ProtNLM"/>
    </source>
</evidence>
<organism evidence="1 2">
    <name type="scientific">Burkholderia stabilis</name>
    <dbReference type="NCBI Taxonomy" id="95485"/>
    <lineage>
        <taxon>Bacteria</taxon>
        <taxon>Pseudomonadati</taxon>
        <taxon>Pseudomonadota</taxon>
        <taxon>Betaproteobacteria</taxon>
        <taxon>Burkholderiales</taxon>
        <taxon>Burkholderiaceae</taxon>
        <taxon>Burkholderia</taxon>
        <taxon>Burkholderia cepacia complex</taxon>
    </lineage>
</organism>
<gene>
    <name evidence="1" type="ORF">BSTAB16_2449</name>
</gene>
<dbReference type="EMBL" id="LR025742">
    <property type="protein sequence ID" value="VBB12288.1"/>
    <property type="molecule type" value="Genomic_DNA"/>
</dbReference>
<evidence type="ECO:0000313" key="2">
    <source>
        <dbReference type="Proteomes" id="UP000268684"/>
    </source>
</evidence>
<dbReference type="AlphaFoldDB" id="A0AAJ5NCA6"/>
<dbReference type="Proteomes" id="UP000268684">
    <property type="component" value="Chromosome I"/>
</dbReference>
<dbReference type="RefSeq" id="WP_122167987.1">
    <property type="nucleotide sequence ID" value="NZ_LR025742.1"/>
</dbReference>
<dbReference type="InterPro" id="IPR028228">
    <property type="entry name" value="Imm53"/>
</dbReference>
<dbReference type="GeneID" id="71054913"/>
<name>A0AAJ5NCA6_9BURK</name>
<sequence>MIDSLTALQRWYESRCDGVWEHAHGIRIATLDNPGWEVKIDGASAGKVIDLAIERDESDWVSVRATETEFAGYGGPRNLPELLVLAVDWSRDGDKVKASNDDGRGV</sequence>